<dbReference type="AlphaFoldDB" id="A0A7S1X8X4"/>
<dbReference type="Gene3D" id="3.20.20.100">
    <property type="entry name" value="NADP-dependent oxidoreductase domain"/>
    <property type="match status" value="1"/>
</dbReference>
<organism evidence="3">
    <name type="scientific">Tetraselmis chuii</name>
    <dbReference type="NCBI Taxonomy" id="63592"/>
    <lineage>
        <taxon>Eukaryota</taxon>
        <taxon>Viridiplantae</taxon>
        <taxon>Chlorophyta</taxon>
        <taxon>core chlorophytes</taxon>
        <taxon>Chlorodendrophyceae</taxon>
        <taxon>Chlorodendrales</taxon>
        <taxon>Chlorodendraceae</taxon>
        <taxon>Tetraselmis</taxon>
    </lineage>
</organism>
<dbReference type="SUPFAM" id="SSF51430">
    <property type="entry name" value="NAD(P)-linked oxidoreductase"/>
    <property type="match status" value="1"/>
</dbReference>
<gene>
    <name evidence="3" type="ORF">TCHU04912_LOCUS20105</name>
</gene>
<dbReference type="GO" id="GO:0005737">
    <property type="term" value="C:cytoplasm"/>
    <property type="evidence" value="ECO:0007669"/>
    <property type="project" value="TreeGrafter"/>
</dbReference>
<dbReference type="EMBL" id="HBGG01039091">
    <property type="protein sequence ID" value="CAD9220005.1"/>
    <property type="molecule type" value="Transcribed_RNA"/>
</dbReference>
<name>A0A7S1X8X4_9CHLO</name>
<dbReference type="Pfam" id="PF00248">
    <property type="entry name" value="Aldo_ket_red"/>
    <property type="match status" value="1"/>
</dbReference>
<evidence type="ECO:0000256" key="1">
    <source>
        <dbReference type="ARBA" id="ARBA00023002"/>
    </source>
</evidence>
<evidence type="ECO:0000259" key="2">
    <source>
        <dbReference type="Pfam" id="PF00248"/>
    </source>
</evidence>
<dbReference type="InterPro" id="IPR023210">
    <property type="entry name" value="NADP_OxRdtase_dom"/>
</dbReference>
<dbReference type="InterPro" id="IPR036812">
    <property type="entry name" value="NAD(P)_OxRdtase_dom_sf"/>
</dbReference>
<feature type="domain" description="NADP-dependent oxidoreductase" evidence="2">
    <location>
        <begin position="8"/>
        <end position="301"/>
    </location>
</feature>
<dbReference type="InterPro" id="IPR050791">
    <property type="entry name" value="Aldo-Keto_reductase"/>
</dbReference>
<proteinExistence type="predicted"/>
<accession>A0A7S1X8X4</accession>
<evidence type="ECO:0000313" key="3">
    <source>
        <dbReference type="EMBL" id="CAD9220005.1"/>
    </source>
</evidence>
<dbReference type="PANTHER" id="PTHR43625:SF5">
    <property type="entry name" value="PYRIDOXAL REDUCTASE, CHLOROPLASTIC"/>
    <property type="match status" value="1"/>
</dbReference>
<protein>
    <recommendedName>
        <fullName evidence="2">NADP-dependent oxidoreductase domain-containing protein</fullName>
    </recommendedName>
</protein>
<sequence>MVQQGFGCMGITAFYGGTLEQADGVALLQGVLAEGVTHFDTAEMYRSSFKADDPDVKYNEHVVGAFAEAVGRDKVFIATKLFPGLHGDTGMTTDGALASLDASLERLGTDYVDLWYLHRLPSNHDVKVFMTAAKAAVEAGKVKAVGLSEASAPKIREAHAIHPVAYIQQEWSLLTRNAEELLLPTCKELGITLVAYSPLARNLLANVPTEPPNDWRAKLPRYSPGALAKNAELLGKVREMADSKGCSAAQLSLAWLLEKSRTMGVTCIPIPGTTKLAHARDNIAAEKIRLTTEEMSRLEEIGATVEGDRGGEDYKKMGIEAQL</sequence>
<dbReference type="PANTHER" id="PTHR43625">
    <property type="entry name" value="AFLATOXIN B1 ALDEHYDE REDUCTASE"/>
    <property type="match status" value="1"/>
</dbReference>
<reference evidence="3" key="1">
    <citation type="submission" date="2021-01" db="EMBL/GenBank/DDBJ databases">
        <authorList>
            <person name="Corre E."/>
            <person name="Pelletier E."/>
            <person name="Niang G."/>
            <person name="Scheremetjew M."/>
            <person name="Finn R."/>
            <person name="Kale V."/>
            <person name="Holt S."/>
            <person name="Cochrane G."/>
            <person name="Meng A."/>
            <person name="Brown T."/>
            <person name="Cohen L."/>
        </authorList>
    </citation>
    <scope>NUCLEOTIDE SEQUENCE</scope>
    <source>
        <strain evidence="3">PLY429</strain>
    </source>
</reference>
<dbReference type="GO" id="GO:0016491">
    <property type="term" value="F:oxidoreductase activity"/>
    <property type="evidence" value="ECO:0007669"/>
    <property type="project" value="UniProtKB-KW"/>
</dbReference>
<keyword evidence="1" id="KW-0560">Oxidoreductase</keyword>